<proteinExistence type="predicted"/>
<keyword evidence="8" id="KW-1185">Reference proteome</keyword>
<organism evidence="7 8">
    <name type="scientific">Aspergillus avenaceus</name>
    <dbReference type="NCBI Taxonomy" id="36643"/>
    <lineage>
        <taxon>Eukaryota</taxon>
        <taxon>Fungi</taxon>
        <taxon>Dikarya</taxon>
        <taxon>Ascomycota</taxon>
        <taxon>Pezizomycotina</taxon>
        <taxon>Eurotiomycetes</taxon>
        <taxon>Eurotiomycetidae</taxon>
        <taxon>Eurotiales</taxon>
        <taxon>Aspergillaceae</taxon>
        <taxon>Aspergillus</taxon>
        <taxon>Aspergillus subgen. Circumdati</taxon>
    </lineage>
</organism>
<feature type="compositionally biased region" description="Polar residues" evidence="5">
    <location>
        <begin position="867"/>
        <end position="876"/>
    </location>
</feature>
<feature type="compositionally biased region" description="Low complexity" evidence="5">
    <location>
        <begin position="413"/>
        <end position="428"/>
    </location>
</feature>
<feature type="compositionally biased region" description="Low complexity" evidence="5">
    <location>
        <begin position="1"/>
        <end position="37"/>
    </location>
</feature>
<dbReference type="GO" id="GO:0008270">
    <property type="term" value="F:zinc ion binding"/>
    <property type="evidence" value="ECO:0007669"/>
    <property type="project" value="UniProtKB-KW"/>
</dbReference>
<dbReference type="PROSITE" id="PS50016">
    <property type="entry name" value="ZF_PHD_2"/>
    <property type="match status" value="2"/>
</dbReference>
<feature type="compositionally biased region" description="Low complexity" evidence="5">
    <location>
        <begin position="304"/>
        <end position="316"/>
    </location>
</feature>
<feature type="domain" description="PHD-type" evidence="6">
    <location>
        <begin position="475"/>
        <end position="524"/>
    </location>
</feature>
<dbReference type="PANTHER" id="PTHR47636:SF1">
    <property type="entry name" value="TRANSCRIPTIONAL REGULATORY PROTEIN RCO1"/>
    <property type="match status" value="1"/>
</dbReference>
<evidence type="ECO:0000256" key="5">
    <source>
        <dbReference type="SAM" id="MobiDB-lite"/>
    </source>
</evidence>
<dbReference type="OrthoDB" id="5876363at2759"/>
<keyword evidence="1" id="KW-0479">Metal-binding</keyword>
<dbReference type="FunFam" id="3.30.40.10:FF:000748">
    <property type="entry name" value="PHD finger domain protein, putative"/>
    <property type="match status" value="1"/>
</dbReference>
<dbReference type="InterPro" id="IPR019787">
    <property type="entry name" value="Znf_PHD-finger"/>
</dbReference>
<dbReference type="CDD" id="cd15534">
    <property type="entry name" value="PHD2_PHF12_Rco1"/>
    <property type="match status" value="1"/>
</dbReference>
<dbReference type="Pfam" id="PF00628">
    <property type="entry name" value="PHD"/>
    <property type="match status" value="2"/>
</dbReference>
<sequence length="888" mass="97380">MAPNLRSSSHVRSNNSRPSTPLNAPTTTSPASSFTESTRPRKQRRTGRDSRVATDPPHGTPSQIKSLPEKSGAGAVDTASDSQLSEKGTEWSEPPVRAPAPSYADTPWSAVSSDANPVLATMRPLGTMPTAADLRKAGLAPAKPSTQNIAAKKEQRSVPIGDKEDGKPQTPLTPAEDPVPEPVLKPVSPSDTTEQIVHKFTSLPVSHSTDIDVEKLRDAVENAFGLAVESNNRAVMRGLARFWDACTKDSFTLSVLENVCLSNTGPREQSAFQTVMRSAWKEVRSELNSETAPSATPIVGRTRSASSVSSLSSAKSLDAETFAPGMAPGAANPRVRARGKNAKQTPKPKGNEAPEPPSRRSAFPSSDAALQRKRALEEDPEYSTNAIKAKRTRMQKSLPKITATESRLRSSLASEPPSAVSTPAPTTAGRSVAVSDGPVIERRGRSESPASSDAGDNRRLTPTLTTSRDEREENNDFCRECNGSGQLLCCDGCVNSFHFSCLNPPLDPANPPEGDWFCPKCSFLKPMGTILAAVDQVSSKDFTLPARYRDYFAGVRTGEGGKYEEIVPLTKTNPRGGRGNRTGRYDDPYLLRTMDAKGKLIFCHICGRTSNGRRPIIQCDHCVFAFHMDCIDPPMAIPPNQKPNSEKVHHNWMCPLHSWNDLYYKVKDEEGYDMIKHIRRPKYPRLIDIEVLPDDEEDERIEEQESQGFMYRVPEKGIKLNFIERVKRSVSPSKVHRNSLSDCVSRENVEMAMKKAASERFFQYATTKLDELTAKAYEYYSSKSPAVVEEDTTAAILSSRTAAEREAATNLIAFAQSNDTDVEKEKISLLIDQLKAHAPNNLPSAENEIASLRSLQDLIEQRISTLNARSETTKPPTSKPIEFDLTDS</sequence>
<dbReference type="InterPro" id="IPR011011">
    <property type="entry name" value="Znf_FYVE_PHD"/>
</dbReference>
<dbReference type="SUPFAM" id="SSF57903">
    <property type="entry name" value="FYVE/PHD zinc finger"/>
    <property type="match status" value="2"/>
</dbReference>
<reference evidence="7 8" key="1">
    <citation type="submission" date="2019-04" db="EMBL/GenBank/DDBJ databases">
        <title>Friends and foes A comparative genomics study of 23 Aspergillus species from section Flavi.</title>
        <authorList>
            <consortium name="DOE Joint Genome Institute"/>
            <person name="Kjaerbolling I."/>
            <person name="Vesth T."/>
            <person name="Frisvad J.C."/>
            <person name="Nybo J.L."/>
            <person name="Theobald S."/>
            <person name="Kildgaard S."/>
            <person name="Isbrandt T."/>
            <person name="Kuo A."/>
            <person name="Sato A."/>
            <person name="Lyhne E.K."/>
            <person name="Kogle M.E."/>
            <person name="Wiebenga A."/>
            <person name="Kun R.S."/>
            <person name="Lubbers R.J."/>
            <person name="Makela M.R."/>
            <person name="Barry K."/>
            <person name="Chovatia M."/>
            <person name="Clum A."/>
            <person name="Daum C."/>
            <person name="Haridas S."/>
            <person name="He G."/>
            <person name="LaButti K."/>
            <person name="Lipzen A."/>
            <person name="Mondo S."/>
            <person name="Riley R."/>
            <person name="Salamov A."/>
            <person name="Simmons B.A."/>
            <person name="Magnuson J.K."/>
            <person name="Henrissat B."/>
            <person name="Mortensen U.H."/>
            <person name="Larsen T.O."/>
            <person name="Devries R.P."/>
            <person name="Grigoriev I.V."/>
            <person name="Machida M."/>
            <person name="Baker S.E."/>
            <person name="Andersen M.R."/>
        </authorList>
    </citation>
    <scope>NUCLEOTIDE SEQUENCE [LARGE SCALE GENOMIC DNA]</scope>
    <source>
        <strain evidence="7 8">IBT 18842</strain>
    </source>
</reference>
<feature type="region of interest" description="Disordered" evidence="5">
    <location>
        <begin position="867"/>
        <end position="888"/>
    </location>
</feature>
<evidence type="ECO:0000313" key="7">
    <source>
        <dbReference type="EMBL" id="KAE8154747.1"/>
    </source>
</evidence>
<keyword evidence="3" id="KW-0862">Zinc</keyword>
<dbReference type="SMART" id="SM00249">
    <property type="entry name" value="PHD"/>
    <property type="match status" value="2"/>
</dbReference>
<keyword evidence="2 4" id="KW-0863">Zinc-finger</keyword>
<accession>A0A5N6U7Z7</accession>
<feature type="region of interest" description="Disordered" evidence="5">
    <location>
        <begin position="287"/>
        <end position="474"/>
    </location>
</feature>
<name>A0A5N6U7Z7_ASPAV</name>
<dbReference type="InterPro" id="IPR019786">
    <property type="entry name" value="Zinc_finger_PHD-type_CS"/>
</dbReference>
<dbReference type="InterPro" id="IPR001965">
    <property type="entry name" value="Znf_PHD"/>
</dbReference>
<dbReference type="AlphaFoldDB" id="A0A5N6U7Z7"/>
<feature type="compositionally biased region" description="Basic and acidic residues" evidence="5">
    <location>
        <begin position="151"/>
        <end position="167"/>
    </location>
</feature>
<evidence type="ECO:0000256" key="3">
    <source>
        <dbReference type="ARBA" id="ARBA00022833"/>
    </source>
</evidence>
<dbReference type="InterPro" id="IPR052819">
    <property type="entry name" value="Chromatin_regulatory_protein"/>
</dbReference>
<dbReference type="Gene3D" id="3.30.40.10">
    <property type="entry name" value="Zinc/RING finger domain, C3HC4 (zinc finger)"/>
    <property type="match status" value="2"/>
</dbReference>
<feature type="domain" description="PHD-type" evidence="6">
    <location>
        <begin position="600"/>
        <end position="660"/>
    </location>
</feature>
<dbReference type="EMBL" id="ML742027">
    <property type="protein sequence ID" value="KAE8154747.1"/>
    <property type="molecule type" value="Genomic_DNA"/>
</dbReference>
<evidence type="ECO:0000256" key="2">
    <source>
        <dbReference type="ARBA" id="ARBA00022771"/>
    </source>
</evidence>
<feature type="compositionally biased region" description="Polar residues" evidence="5">
    <location>
        <begin position="403"/>
        <end position="412"/>
    </location>
</feature>
<dbReference type="Proteomes" id="UP000325780">
    <property type="component" value="Unassembled WGS sequence"/>
</dbReference>
<dbReference type="PANTHER" id="PTHR47636">
    <property type="entry name" value="TRANSCRIPTIONAL REGULATORY PROTEIN RCO1"/>
    <property type="match status" value="1"/>
</dbReference>
<evidence type="ECO:0000259" key="6">
    <source>
        <dbReference type="PROSITE" id="PS50016"/>
    </source>
</evidence>
<gene>
    <name evidence="7" type="ORF">BDV25DRAFT_94586</name>
</gene>
<evidence type="ECO:0000256" key="1">
    <source>
        <dbReference type="ARBA" id="ARBA00022723"/>
    </source>
</evidence>
<dbReference type="CDD" id="cd15535">
    <property type="entry name" value="PHD1_Rco1"/>
    <property type="match status" value="1"/>
</dbReference>
<feature type="region of interest" description="Disordered" evidence="5">
    <location>
        <begin position="1"/>
        <end position="110"/>
    </location>
</feature>
<evidence type="ECO:0000256" key="4">
    <source>
        <dbReference type="PROSITE-ProRule" id="PRU00146"/>
    </source>
</evidence>
<feature type="region of interest" description="Disordered" evidence="5">
    <location>
        <begin position="139"/>
        <end position="192"/>
    </location>
</feature>
<dbReference type="InterPro" id="IPR013083">
    <property type="entry name" value="Znf_RING/FYVE/PHD"/>
</dbReference>
<dbReference type="PROSITE" id="PS01359">
    <property type="entry name" value="ZF_PHD_1"/>
    <property type="match status" value="1"/>
</dbReference>
<protein>
    <recommendedName>
        <fullName evidence="6">PHD-type domain-containing protein</fullName>
    </recommendedName>
</protein>
<evidence type="ECO:0000313" key="8">
    <source>
        <dbReference type="Proteomes" id="UP000325780"/>
    </source>
</evidence>
<dbReference type="GO" id="GO:0006357">
    <property type="term" value="P:regulation of transcription by RNA polymerase II"/>
    <property type="evidence" value="ECO:0007669"/>
    <property type="project" value="TreeGrafter"/>
</dbReference>
<dbReference type="GO" id="GO:0032221">
    <property type="term" value="C:Rpd3S complex"/>
    <property type="evidence" value="ECO:0007669"/>
    <property type="project" value="TreeGrafter"/>
</dbReference>